<dbReference type="Proteomes" id="UP001216150">
    <property type="component" value="Unassembled WGS sequence"/>
</dbReference>
<evidence type="ECO:0000256" key="3">
    <source>
        <dbReference type="ARBA" id="ARBA00022989"/>
    </source>
</evidence>
<dbReference type="PANTHER" id="PTHR48022">
    <property type="entry name" value="PLASTIDIC GLUCOSE TRANSPORTER 4"/>
    <property type="match status" value="1"/>
</dbReference>
<protein>
    <submittedName>
        <fullName evidence="5">Uncharacterized protein</fullName>
    </submittedName>
</protein>
<evidence type="ECO:0000256" key="4">
    <source>
        <dbReference type="ARBA" id="ARBA00023136"/>
    </source>
</evidence>
<evidence type="ECO:0000313" key="6">
    <source>
        <dbReference type="Proteomes" id="UP001216150"/>
    </source>
</evidence>
<comment type="caution">
    <text evidence="5">The sequence shown here is derived from an EMBL/GenBank/DDBJ whole genome shotgun (WGS) entry which is preliminary data.</text>
</comment>
<dbReference type="InterPro" id="IPR005828">
    <property type="entry name" value="MFS_sugar_transport-like"/>
</dbReference>
<comment type="subcellular location">
    <subcellularLocation>
        <location evidence="1">Membrane</location>
        <topology evidence="1">Multi-pass membrane protein</topology>
    </subcellularLocation>
</comment>
<dbReference type="InterPro" id="IPR050360">
    <property type="entry name" value="MFS_Sugar_Transporters"/>
</dbReference>
<dbReference type="GO" id="GO:0005351">
    <property type="term" value="F:carbohydrate:proton symporter activity"/>
    <property type="evidence" value="ECO:0007669"/>
    <property type="project" value="TreeGrafter"/>
</dbReference>
<keyword evidence="6" id="KW-1185">Reference proteome</keyword>
<dbReference type="SUPFAM" id="SSF103473">
    <property type="entry name" value="MFS general substrate transporter"/>
    <property type="match status" value="1"/>
</dbReference>
<reference evidence="5 6" key="1">
    <citation type="journal article" date="2023" name="IMA Fungus">
        <title>Comparative genomic study of the Penicillium genus elucidates a diverse pangenome and 15 lateral gene transfer events.</title>
        <authorList>
            <person name="Petersen C."/>
            <person name="Sorensen T."/>
            <person name="Nielsen M.R."/>
            <person name="Sondergaard T.E."/>
            <person name="Sorensen J.L."/>
            <person name="Fitzpatrick D.A."/>
            <person name="Frisvad J.C."/>
            <person name="Nielsen K.L."/>
        </authorList>
    </citation>
    <scope>NUCLEOTIDE SEQUENCE [LARGE SCALE GENOMIC DNA]</scope>
    <source>
        <strain evidence="5 6">IBT 29057</strain>
    </source>
</reference>
<dbReference type="PANTHER" id="PTHR48022:SF5">
    <property type="entry name" value="ALPHA-GLUCOSIDES PERMEASE MPH2-RELATED"/>
    <property type="match status" value="1"/>
</dbReference>
<dbReference type="Pfam" id="PF00083">
    <property type="entry name" value="Sugar_tr"/>
    <property type="match status" value="2"/>
</dbReference>
<dbReference type="Gene3D" id="1.20.1250.20">
    <property type="entry name" value="MFS general substrate transporter like domains"/>
    <property type="match status" value="2"/>
</dbReference>
<name>A0AAD6DIC5_9EURO</name>
<proteinExistence type="predicted"/>
<keyword evidence="3" id="KW-1133">Transmembrane helix</keyword>
<keyword evidence="2" id="KW-0812">Transmembrane</keyword>
<sequence length="195" mass="22280">MVRWPTISTGVLRGLLGRTDEWGWRIPYVIHWVWHVPITIFVLFAPESPWWLVRHGKVDEAKSHTTPGLNYSSAALLPVFVFTYDLTVSHVTYCLISEIPSTRLRIKSAVLARNCYNIASIIANFLNPPILNPTAWNLKEPKGRTPAELDILFEKKISARKFSKFEATPFRSDNFEVISDRDILAETNPQSDNKS</sequence>
<evidence type="ECO:0000313" key="5">
    <source>
        <dbReference type="EMBL" id="KAJ5585656.1"/>
    </source>
</evidence>
<keyword evidence="4" id="KW-0472">Membrane</keyword>
<gene>
    <name evidence="5" type="ORF">N7450_005443</name>
</gene>
<evidence type="ECO:0000256" key="1">
    <source>
        <dbReference type="ARBA" id="ARBA00004141"/>
    </source>
</evidence>
<dbReference type="EMBL" id="JAQJAC010000004">
    <property type="protein sequence ID" value="KAJ5585656.1"/>
    <property type="molecule type" value="Genomic_DNA"/>
</dbReference>
<dbReference type="GO" id="GO:0016020">
    <property type="term" value="C:membrane"/>
    <property type="evidence" value="ECO:0007669"/>
    <property type="project" value="UniProtKB-SubCell"/>
</dbReference>
<dbReference type="AlphaFoldDB" id="A0AAD6DIC5"/>
<accession>A0AAD6DIC5</accession>
<organism evidence="5 6">
    <name type="scientific">Penicillium hetheringtonii</name>
    <dbReference type="NCBI Taxonomy" id="911720"/>
    <lineage>
        <taxon>Eukaryota</taxon>
        <taxon>Fungi</taxon>
        <taxon>Dikarya</taxon>
        <taxon>Ascomycota</taxon>
        <taxon>Pezizomycotina</taxon>
        <taxon>Eurotiomycetes</taxon>
        <taxon>Eurotiomycetidae</taxon>
        <taxon>Eurotiales</taxon>
        <taxon>Aspergillaceae</taxon>
        <taxon>Penicillium</taxon>
    </lineage>
</organism>
<dbReference type="InterPro" id="IPR036259">
    <property type="entry name" value="MFS_trans_sf"/>
</dbReference>
<evidence type="ECO:0000256" key="2">
    <source>
        <dbReference type="ARBA" id="ARBA00022692"/>
    </source>
</evidence>